<gene>
    <name evidence="2" type="ORF">SAMN05444411_101468</name>
</gene>
<dbReference type="AlphaFoldDB" id="A0A1H2SIZ7"/>
<accession>A0A1H2SIZ7</accession>
<keyword evidence="1" id="KW-0472">Membrane</keyword>
<organism evidence="2 3">
    <name type="scientific">Lutibacter oricola</name>
    <dbReference type="NCBI Taxonomy" id="762486"/>
    <lineage>
        <taxon>Bacteria</taxon>
        <taxon>Pseudomonadati</taxon>
        <taxon>Bacteroidota</taxon>
        <taxon>Flavobacteriia</taxon>
        <taxon>Flavobacteriales</taxon>
        <taxon>Flavobacteriaceae</taxon>
        <taxon>Lutibacter</taxon>
    </lineage>
</organism>
<protein>
    <recommendedName>
        <fullName evidence="4">Transcriptional regulatory protein, C terminal</fullName>
    </recommendedName>
</protein>
<dbReference type="STRING" id="762486.SAMN05444411_101468"/>
<feature type="transmembrane region" description="Helical" evidence="1">
    <location>
        <begin position="122"/>
        <end position="140"/>
    </location>
</feature>
<keyword evidence="1" id="KW-0812">Transmembrane</keyword>
<dbReference type="Proteomes" id="UP000199595">
    <property type="component" value="Unassembled WGS sequence"/>
</dbReference>
<dbReference type="OrthoDB" id="1295312at2"/>
<sequence length="386" mass="45476">MKFKKDQIHVQLEKILSDKLFSRSKINVRLLRFLVESSIEDKDIKETTIGTEFFGKKYDPIKSDNKVRVYIYHLRKKLAEYYKNIATSEEIVFTIAKGQYKVRFEEFQKKETSGKKFNRKRLSAILFLILATVIIALTYTKSIDNFWKSLIKNGFQTTVIFGDYFTIEGPISTSEKGIIRDYEINSEEELKKYIEKHPEQSGKLTPSKHHYFNWMAPYCSRTVSEFFGKHDYDFDITQVSEWSVSQLEKDNLVYFGQSKSMGVLKNILVEKFPQYTFKSQRLERIDPETKQKTVYGDIVSHNEKIIDYTIVAKIAMPSGNEMRFFLSDQDCGAISALDYFTQKDSVQAFYKRHQIQKNQDFIALFKVTGWKRKSYDMEFVLLDKKK</sequence>
<evidence type="ECO:0000313" key="3">
    <source>
        <dbReference type="Proteomes" id="UP000199595"/>
    </source>
</evidence>
<name>A0A1H2SIZ7_9FLAO</name>
<proteinExistence type="predicted"/>
<dbReference type="RefSeq" id="WP_090119310.1">
    <property type="nucleotide sequence ID" value="NZ_FNNJ01000001.1"/>
</dbReference>
<keyword evidence="1" id="KW-1133">Transmembrane helix</keyword>
<keyword evidence="3" id="KW-1185">Reference proteome</keyword>
<dbReference type="EMBL" id="FNNJ01000001">
    <property type="protein sequence ID" value="SDW31488.1"/>
    <property type="molecule type" value="Genomic_DNA"/>
</dbReference>
<evidence type="ECO:0008006" key="4">
    <source>
        <dbReference type="Google" id="ProtNLM"/>
    </source>
</evidence>
<evidence type="ECO:0000256" key="1">
    <source>
        <dbReference type="SAM" id="Phobius"/>
    </source>
</evidence>
<evidence type="ECO:0000313" key="2">
    <source>
        <dbReference type="EMBL" id="SDW31488.1"/>
    </source>
</evidence>
<reference evidence="2 3" key="1">
    <citation type="submission" date="2016-10" db="EMBL/GenBank/DDBJ databases">
        <authorList>
            <person name="de Groot N.N."/>
        </authorList>
    </citation>
    <scope>NUCLEOTIDE SEQUENCE [LARGE SCALE GENOMIC DNA]</scope>
    <source>
        <strain evidence="2 3">DSM 24956</strain>
    </source>
</reference>